<dbReference type="EMBL" id="CP024768">
    <property type="protein sequence ID" value="QGY27783.1"/>
    <property type="molecule type" value="Genomic_DNA"/>
</dbReference>
<dbReference type="AlphaFoldDB" id="A0A6B9FYZ9"/>
<protein>
    <recommendedName>
        <fullName evidence="1">DUF3950 domain-containing protein</fullName>
    </recommendedName>
</protein>
<name>A0A6B9FYZ9_PANCY</name>
<organism evidence="2 3">
    <name type="scientific">Pantoea cypripedii</name>
    <name type="common">Pectobacterium cypripedii</name>
    <name type="synonym">Erwinia cypripedii</name>
    <dbReference type="NCBI Taxonomy" id="55209"/>
    <lineage>
        <taxon>Bacteria</taxon>
        <taxon>Pseudomonadati</taxon>
        <taxon>Pseudomonadota</taxon>
        <taxon>Gammaproteobacteria</taxon>
        <taxon>Enterobacterales</taxon>
        <taxon>Erwiniaceae</taxon>
        <taxon>Pantoea</taxon>
    </lineage>
</organism>
<dbReference type="InterPro" id="IPR025030">
    <property type="entry name" value="DUF3950"/>
</dbReference>
<dbReference type="Proteomes" id="UP000502005">
    <property type="component" value="Chromosome"/>
</dbReference>
<evidence type="ECO:0000313" key="2">
    <source>
        <dbReference type="EMBL" id="QGY27783.1"/>
    </source>
</evidence>
<evidence type="ECO:0000259" key="1">
    <source>
        <dbReference type="Pfam" id="PF13132"/>
    </source>
</evidence>
<proteinExistence type="predicted"/>
<evidence type="ECO:0000313" key="3">
    <source>
        <dbReference type="Proteomes" id="UP000502005"/>
    </source>
</evidence>
<dbReference type="NCBIfam" id="NF041551">
    <property type="entry name" value="YlcI_YnfO_N"/>
    <property type="match status" value="1"/>
</dbReference>
<dbReference type="Pfam" id="PF13132">
    <property type="entry name" value="DUF3950"/>
    <property type="match status" value="1"/>
</dbReference>
<accession>A0A6B9FYZ9</accession>
<gene>
    <name evidence="2" type="ORF">CUN67_02045</name>
</gene>
<sequence length="58" mass="6836">MDKMTNSKTRRKHIRFSHALLDQIEESMGSENSQNFSAWVVDACRLKVREVQKNLKKD</sequence>
<dbReference type="RefSeq" id="WP_208713803.1">
    <property type="nucleotide sequence ID" value="NZ_CP024768.1"/>
</dbReference>
<feature type="domain" description="DUF3950" evidence="1">
    <location>
        <begin position="20"/>
        <end position="47"/>
    </location>
</feature>
<reference evidence="2 3" key="1">
    <citation type="submission" date="2017-11" db="EMBL/GenBank/DDBJ databases">
        <title>Genome sequence of Pantoea cypripedii NE1.</title>
        <authorList>
            <person name="Nascimento F.X."/>
        </authorList>
    </citation>
    <scope>NUCLEOTIDE SEQUENCE [LARGE SCALE GENOMIC DNA]</scope>
    <source>
        <strain evidence="2 3">NE1</strain>
    </source>
</reference>